<dbReference type="EMBL" id="KV878692">
    <property type="protein sequence ID" value="OJJ68055.1"/>
    <property type="molecule type" value="Genomic_DNA"/>
</dbReference>
<dbReference type="RefSeq" id="XP_067475304.1">
    <property type="nucleotide sequence ID" value="XM_067623086.1"/>
</dbReference>
<dbReference type="GO" id="GO:0006351">
    <property type="term" value="P:DNA-templated transcription"/>
    <property type="evidence" value="ECO:0007669"/>
    <property type="project" value="InterPro"/>
</dbReference>
<dbReference type="Pfam" id="PF04082">
    <property type="entry name" value="Fungal_trans"/>
    <property type="match status" value="1"/>
</dbReference>
<dbReference type="CDD" id="cd12148">
    <property type="entry name" value="fungal_TF_MHR"/>
    <property type="match status" value="1"/>
</dbReference>
<keyword evidence="8" id="KW-0539">Nucleus</keyword>
<keyword evidence="3" id="KW-0677">Repeat</keyword>
<evidence type="ECO:0000256" key="1">
    <source>
        <dbReference type="ARBA" id="ARBA00004123"/>
    </source>
</evidence>
<feature type="region of interest" description="Disordered" evidence="9">
    <location>
        <begin position="244"/>
        <end position="285"/>
    </location>
</feature>
<evidence type="ECO:0000256" key="8">
    <source>
        <dbReference type="ARBA" id="ARBA00023242"/>
    </source>
</evidence>
<dbReference type="Proteomes" id="UP000184499">
    <property type="component" value="Unassembled WGS sequence"/>
</dbReference>
<keyword evidence="4" id="KW-0863">Zinc-finger</keyword>
<gene>
    <name evidence="11" type="ORF">ASPBRDRAFT_331367</name>
</gene>
<feature type="compositionally biased region" description="Basic and acidic residues" evidence="9">
    <location>
        <begin position="244"/>
        <end position="255"/>
    </location>
</feature>
<keyword evidence="5" id="KW-0862">Zinc</keyword>
<evidence type="ECO:0000256" key="4">
    <source>
        <dbReference type="ARBA" id="ARBA00022771"/>
    </source>
</evidence>
<keyword evidence="2" id="KW-0479">Metal-binding</keyword>
<evidence type="ECO:0000313" key="11">
    <source>
        <dbReference type="EMBL" id="OJJ68055.1"/>
    </source>
</evidence>
<keyword evidence="7" id="KW-0804">Transcription</keyword>
<dbReference type="InterPro" id="IPR051059">
    <property type="entry name" value="VerF-like"/>
</dbReference>
<dbReference type="AlphaFoldDB" id="A0A1L9U8P6"/>
<dbReference type="InterPro" id="IPR007219">
    <property type="entry name" value="XnlR_reg_dom"/>
</dbReference>
<dbReference type="GO" id="GO:0000978">
    <property type="term" value="F:RNA polymerase II cis-regulatory region sequence-specific DNA binding"/>
    <property type="evidence" value="ECO:0007669"/>
    <property type="project" value="InterPro"/>
</dbReference>
<sequence length="690" mass="77537">MSLYSLPVPATAVVQSQQNPYKVQCAPVPVLAQPQVIQQLPHLTDEDLLSVPLLTPQPDSQSLPFSYLDNVCLPPLFDQAACYPELSIHGPLFSPRCNSDSIQPEQTTAAESQTSDDLHRILQESPSSFEAESQPLNNPSFMRVSQDDWHWLSSQICEFSSIVPAGFRLPSRHAISRCIHGFMAGFHPHFPILHPQTLHFRKMAPELILAVIAVGSHYCLESHQGLNLFAVAKSIALEQVRHRDAANEAESHDSPDSSWTLTESPTYQSESTPPAQGNHHTGDSSQYRSFVAETETMQAVFLLMAMATWGGEHRSLVRQAIALQSMLAMLVRQHGLSEQLTRPATWQEWARIESGRRTKLIIFCFFNLHTIAFNLPSPLWVADIQLHLPCTERAWRCPDAASWAKMYQKLAPPPLFQDCLKCLLREDGKTPGFSSLGRHVLIHALLQRIISFQRSIPMDSMETQILPKFQHALRQALGKWQSAWEKNPDSSYSPRDKHGPIASNSRALYHLAHIRLALDIGPVRSLLEQTPDQLVRKLEDGRQIERGPQLLVAAKHATAALCSPVQMGIHFVGRAPSWSVTHAVCSLEYAYILHQYIQRVIHIPRQDLEADERTLLETIKEILCEVEASSSTGDPDFIEREPKALGFKTVRAWAMILDGMHTWNVVHLITKTLYLYADSLECSAFGNDHQ</sequence>
<keyword evidence="6" id="KW-0805">Transcription regulation</keyword>
<dbReference type="GO" id="GO:0000981">
    <property type="term" value="F:DNA-binding transcription factor activity, RNA polymerase II-specific"/>
    <property type="evidence" value="ECO:0007669"/>
    <property type="project" value="InterPro"/>
</dbReference>
<protein>
    <recommendedName>
        <fullName evidence="10">Xylanolytic transcriptional activator regulatory domain-containing protein</fullName>
    </recommendedName>
</protein>
<evidence type="ECO:0000259" key="10">
    <source>
        <dbReference type="Pfam" id="PF04082"/>
    </source>
</evidence>
<evidence type="ECO:0000256" key="9">
    <source>
        <dbReference type="SAM" id="MobiDB-lite"/>
    </source>
</evidence>
<dbReference type="OMA" id="CSLEYAY"/>
<dbReference type="GO" id="GO:0008270">
    <property type="term" value="F:zinc ion binding"/>
    <property type="evidence" value="ECO:0007669"/>
    <property type="project" value="UniProtKB-KW"/>
</dbReference>
<dbReference type="PANTHER" id="PTHR40626:SF10">
    <property type="entry name" value="C2H2-TYPE DOMAIN-CONTAINING PROTEIN"/>
    <property type="match status" value="1"/>
</dbReference>
<proteinExistence type="predicted"/>
<evidence type="ECO:0000256" key="6">
    <source>
        <dbReference type="ARBA" id="ARBA00023015"/>
    </source>
</evidence>
<dbReference type="GO" id="GO:0000785">
    <property type="term" value="C:chromatin"/>
    <property type="evidence" value="ECO:0007669"/>
    <property type="project" value="TreeGrafter"/>
</dbReference>
<keyword evidence="12" id="KW-1185">Reference proteome</keyword>
<comment type="subcellular location">
    <subcellularLocation>
        <location evidence="1">Nucleus</location>
    </subcellularLocation>
</comment>
<feature type="compositionally biased region" description="Polar residues" evidence="9">
    <location>
        <begin position="256"/>
        <end position="285"/>
    </location>
</feature>
<reference evidence="12" key="1">
    <citation type="journal article" date="2017" name="Genome Biol.">
        <title>Comparative genomics reveals high biological diversity and specific adaptations in the industrially and medically important fungal genus Aspergillus.</title>
        <authorList>
            <person name="de Vries R.P."/>
            <person name="Riley R."/>
            <person name="Wiebenga A."/>
            <person name="Aguilar-Osorio G."/>
            <person name="Amillis S."/>
            <person name="Uchima C.A."/>
            <person name="Anderluh G."/>
            <person name="Asadollahi M."/>
            <person name="Askin M."/>
            <person name="Barry K."/>
            <person name="Battaglia E."/>
            <person name="Bayram O."/>
            <person name="Benocci T."/>
            <person name="Braus-Stromeyer S.A."/>
            <person name="Caldana C."/>
            <person name="Canovas D."/>
            <person name="Cerqueira G.C."/>
            <person name="Chen F."/>
            <person name="Chen W."/>
            <person name="Choi C."/>
            <person name="Clum A."/>
            <person name="Dos Santos R.A."/>
            <person name="Damasio A.R."/>
            <person name="Diallinas G."/>
            <person name="Emri T."/>
            <person name="Fekete E."/>
            <person name="Flipphi M."/>
            <person name="Freyberg S."/>
            <person name="Gallo A."/>
            <person name="Gournas C."/>
            <person name="Habgood R."/>
            <person name="Hainaut M."/>
            <person name="Harispe M.L."/>
            <person name="Henrissat B."/>
            <person name="Hilden K.S."/>
            <person name="Hope R."/>
            <person name="Hossain A."/>
            <person name="Karabika E."/>
            <person name="Karaffa L."/>
            <person name="Karanyi Z."/>
            <person name="Krasevec N."/>
            <person name="Kuo A."/>
            <person name="Kusch H."/>
            <person name="LaButti K."/>
            <person name="Lagendijk E.L."/>
            <person name="Lapidus A."/>
            <person name="Levasseur A."/>
            <person name="Lindquist E."/>
            <person name="Lipzen A."/>
            <person name="Logrieco A.F."/>
            <person name="MacCabe A."/>
            <person name="Maekelae M.R."/>
            <person name="Malavazi I."/>
            <person name="Melin P."/>
            <person name="Meyer V."/>
            <person name="Mielnichuk N."/>
            <person name="Miskei M."/>
            <person name="Molnar A.P."/>
            <person name="Mule G."/>
            <person name="Ngan C.Y."/>
            <person name="Orejas M."/>
            <person name="Orosz E."/>
            <person name="Ouedraogo J.P."/>
            <person name="Overkamp K.M."/>
            <person name="Park H.-S."/>
            <person name="Perrone G."/>
            <person name="Piumi F."/>
            <person name="Punt P.J."/>
            <person name="Ram A.F."/>
            <person name="Ramon A."/>
            <person name="Rauscher S."/>
            <person name="Record E."/>
            <person name="Riano-Pachon D.M."/>
            <person name="Robert V."/>
            <person name="Roehrig J."/>
            <person name="Ruller R."/>
            <person name="Salamov A."/>
            <person name="Salih N.S."/>
            <person name="Samson R.A."/>
            <person name="Sandor E."/>
            <person name="Sanguinetti M."/>
            <person name="Schuetze T."/>
            <person name="Sepcic K."/>
            <person name="Shelest E."/>
            <person name="Sherlock G."/>
            <person name="Sophianopoulou V."/>
            <person name="Squina F.M."/>
            <person name="Sun H."/>
            <person name="Susca A."/>
            <person name="Todd R.B."/>
            <person name="Tsang A."/>
            <person name="Unkles S.E."/>
            <person name="van de Wiele N."/>
            <person name="van Rossen-Uffink D."/>
            <person name="Oliveira J.V."/>
            <person name="Vesth T.C."/>
            <person name="Visser J."/>
            <person name="Yu J.-H."/>
            <person name="Zhou M."/>
            <person name="Andersen M.R."/>
            <person name="Archer D.B."/>
            <person name="Baker S.E."/>
            <person name="Benoit I."/>
            <person name="Brakhage A.A."/>
            <person name="Braus G.H."/>
            <person name="Fischer R."/>
            <person name="Frisvad J.C."/>
            <person name="Goldman G.H."/>
            <person name="Houbraken J."/>
            <person name="Oakley B."/>
            <person name="Pocsi I."/>
            <person name="Scazzocchio C."/>
            <person name="Seiboth B."/>
            <person name="vanKuyk P.A."/>
            <person name="Wortman J."/>
            <person name="Dyer P.S."/>
            <person name="Grigoriev I.V."/>
        </authorList>
    </citation>
    <scope>NUCLEOTIDE SEQUENCE [LARGE SCALE GENOMIC DNA]</scope>
    <source>
        <strain evidence="12">CBS 101740 / IMI 381727 / IBT 21946</strain>
    </source>
</reference>
<evidence type="ECO:0000256" key="2">
    <source>
        <dbReference type="ARBA" id="ARBA00022723"/>
    </source>
</evidence>
<organism evidence="11 12">
    <name type="scientific">Aspergillus brasiliensis (strain CBS 101740 / IMI 381727 / IBT 21946)</name>
    <dbReference type="NCBI Taxonomy" id="767769"/>
    <lineage>
        <taxon>Eukaryota</taxon>
        <taxon>Fungi</taxon>
        <taxon>Dikarya</taxon>
        <taxon>Ascomycota</taxon>
        <taxon>Pezizomycotina</taxon>
        <taxon>Eurotiomycetes</taxon>
        <taxon>Eurotiomycetidae</taxon>
        <taxon>Eurotiales</taxon>
        <taxon>Aspergillaceae</taxon>
        <taxon>Aspergillus</taxon>
        <taxon>Aspergillus subgen. Circumdati</taxon>
    </lineage>
</organism>
<evidence type="ECO:0000313" key="12">
    <source>
        <dbReference type="Proteomes" id="UP000184499"/>
    </source>
</evidence>
<evidence type="ECO:0000256" key="7">
    <source>
        <dbReference type="ARBA" id="ARBA00023163"/>
    </source>
</evidence>
<dbReference type="PANTHER" id="PTHR40626">
    <property type="entry name" value="MIP31509P"/>
    <property type="match status" value="1"/>
</dbReference>
<feature type="domain" description="Xylanolytic transcriptional activator regulatory" evidence="10">
    <location>
        <begin position="182"/>
        <end position="449"/>
    </location>
</feature>
<evidence type="ECO:0000256" key="3">
    <source>
        <dbReference type="ARBA" id="ARBA00022737"/>
    </source>
</evidence>
<name>A0A1L9U8P6_ASPBC</name>
<dbReference type="VEuPathDB" id="FungiDB:ASPBRDRAFT_331367"/>
<evidence type="ECO:0000256" key="5">
    <source>
        <dbReference type="ARBA" id="ARBA00022833"/>
    </source>
</evidence>
<dbReference type="OrthoDB" id="1405595at2759"/>
<accession>A0A1L9U8P6</accession>
<dbReference type="STRING" id="767769.A0A1L9U8P6"/>
<dbReference type="GO" id="GO:0005634">
    <property type="term" value="C:nucleus"/>
    <property type="evidence" value="ECO:0007669"/>
    <property type="project" value="UniProtKB-SubCell"/>
</dbReference>
<dbReference type="GeneID" id="93575574"/>